<evidence type="ECO:0000313" key="2">
    <source>
        <dbReference type="Proteomes" id="UP001172386"/>
    </source>
</evidence>
<reference evidence="1" key="1">
    <citation type="submission" date="2022-10" db="EMBL/GenBank/DDBJ databases">
        <title>Culturing micro-colonial fungi from biological soil crusts in the Mojave desert and describing Neophaeococcomyces mojavensis, and introducing the new genera and species Taxawa tesnikishii.</title>
        <authorList>
            <person name="Kurbessoian T."/>
            <person name="Stajich J.E."/>
        </authorList>
    </citation>
    <scope>NUCLEOTIDE SEQUENCE</scope>
    <source>
        <strain evidence="1">JES_112</strain>
    </source>
</reference>
<evidence type="ECO:0000313" key="1">
    <source>
        <dbReference type="EMBL" id="KAJ9655124.1"/>
    </source>
</evidence>
<accession>A0ACC3A490</accession>
<name>A0ACC3A490_9EURO</name>
<proteinExistence type="predicted"/>
<organism evidence="1 2">
    <name type="scientific">Neophaeococcomyces mojaviensis</name>
    <dbReference type="NCBI Taxonomy" id="3383035"/>
    <lineage>
        <taxon>Eukaryota</taxon>
        <taxon>Fungi</taxon>
        <taxon>Dikarya</taxon>
        <taxon>Ascomycota</taxon>
        <taxon>Pezizomycotina</taxon>
        <taxon>Eurotiomycetes</taxon>
        <taxon>Chaetothyriomycetidae</taxon>
        <taxon>Chaetothyriales</taxon>
        <taxon>Chaetothyriales incertae sedis</taxon>
        <taxon>Neophaeococcomyces</taxon>
    </lineage>
</organism>
<dbReference type="EMBL" id="JAPDRQ010000104">
    <property type="protein sequence ID" value="KAJ9655124.1"/>
    <property type="molecule type" value="Genomic_DNA"/>
</dbReference>
<dbReference type="Proteomes" id="UP001172386">
    <property type="component" value="Unassembled WGS sequence"/>
</dbReference>
<keyword evidence="2" id="KW-1185">Reference proteome</keyword>
<comment type="caution">
    <text evidence="1">The sequence shown here is derived from an EMBL/GenBank/DDBJ whole genome shotgun (WGS) entry which is preliminary data.</text>
</comment>
<protein>
    <submittedName>
        <fullName evidence="1">Uncharacterized protein</fullName>
    </submittedName>
</protein>
<sequence>MYYDSSAVYGLAPGTLASDPARVFTCADTSVYNNANSGYAPLQCNIQGGTLNCFAYATTTQQNYTIFDVETNGLQYPLVISTTANYYPVTIDVVLV</sequence>
<gene>
    <name evidence="1" type="ORF">H2198_005980</name>
</gene>